<comment type="catalytic activity">
    <reaction evidence="1">
        <text>2 a phenolic donor + H2O2 = 2 a phenolic radical donor + 2 H2O</text>
        <dbReference type="Rhea" id="RHEA:56136"/>
        <dbReference type="ChEBI" id="CHEBI:15377"/>
        <dbReference type="ChEBI" id="CHEBI:16240"/>
        <dbReference type="ChEBI" id="CHEBI:139520"/>
        <dbReference type="ChEBI" id="CHEBI:139521"/>
        <dbReference type="EC" id="1.11.1.7"/>
    </reaction>
</comment>
<dbReference type="InterPro" id="IPR000823">
    <property type="entry name" value="Peroxidase_pln"/>
</dbReference>
<feature type="binding site" evidence="11">
    <location>
        <position position="70"/>
    </location>
    <ligand>
        <name>Ca(2+)</name>
        <dbReference type="ChEBI" id="CHEBI:29108"/>
        <label>1</label>
    </ligand>
</feature>
<dbReference type="PANTHER" id="PTHR31517:SF8">
    <property type="entry name" value="PEROXIDASE"/>
    <property type="match status" value="1"/>
</dbReference>
<reference evidence="17" key="2">
    <citation type="journal article" date="2017" name="Nat. Plants">
        <title>The Aegilops tauschii genome reveals multiple impacts of transposons.</title>
        <authorList>
            <person name="Zhao G."/>
            <person name="Zou C."/>
            <person name="Li K."/>
            <person name="Wang K."/>
            <person name="Li T."/>
            <person name="Gao L."/>
            <person name="Zhang X."/>
            <person name="Wang H."/>
            <person name="Yang Z."/>
            <person name="Liu X."/>
            <person name="Jiang W."/>
            <person name="Mao L."/>
            <person name="Kong X."/>
            <person name="Jiao Y."/>
            <person name="Jia J."/>
        </authorList>
    </citation>
    <scope>NUCLEOTIDE SEQUENCE [LARGE SCALE GENOMIC DNA]</scope>
    <source>
        <strain evidence="17">cv. AL8/78</strain>
    </source>
</reference>
<proteinExistence type="predicted"/>
<feature type="domain" description="Plant heme peroxidase family profile" evidence="15">
    <location>
        <begin position="25"/>
        <end position="71"/>
    </location>
</feature>
<reference evidence="16" key="3">
    <citation type="journal article" date="2017" name="Nature">
        <title>Genome sequence of the progenitor of the wheat D genome Aegilops tauschii.</title>
        <authorList>
            <person name="Luo M.C."/>
            <person name="Gu Y.Q."/>
            <person name="Puiu D."/>
            <person name="Wang H."/>
            <person name="Twardziok S.O."/>
            <person name="Deal K.R."/>
            <person name="Huo N."/>
            <person name="Zhu T."/>
            <person name="Wang L."/>
            <person name="Wang Y."/>
            <person name="McGuire P.E."/>
            <person name="Liu S."/>
            <person name="Long H."/>
            <person name="Ramasamy R.K."/>
            <person name="Rodriguez J.C."/>
            <person name="Van S.L."/>
            <person name="Yuan L."/>
            <person name="Wang Z."/>
            <person name="Xia Z."/>
            <person name="Xiao L."/>
            <person name="Anderson O.D."/>
            <person name="Ouyang S."/>
            <person name="Liang Y."/>
            <person name="Zimin A.V."/>
            <person name="Pertea G."/>
            <person name="Qi P."/>
            <person name="Bennetzen J.L."/>
            <person name="Dai X."/>
            <person name="Dawson M.W."/>
            <person name="Muller H.G."/>
            <person name="Kugler K."/>
            <person name="Rivarola-Duarte L."/>
            <person name="Spannagl M."/>
            <person name="Mayer K.F.X."/>
            <person name="Lu F.H."/>
            <person name="Bevan M.W."/>
            <person name="Leroy P."/>
            <person name="Li P."/>
            <person name="You F.M."/>
            <person name="Sun Q."/>
            <person name="Liu Z."/>
            <person name="Lyons E."/>
            <person name="Wicker T."/>
            <person name="Salzberg S.L."/>
            <person name="Devos K.M."/>
            <person name="Dvorak J."/>
        </authorList>
    </citation>
    <scope>NUCLEOTIDE SEQUENCE [LARGE SCALE GENOMIC DNA]</scope>
    <source>
        <strain evidence="16">cv. AL8/78</strain>
    </source>
</reference>
<feature type="binding site" evidence="11">
    <location>
        <position position="67"/>
    </location>
    <ligand>
        <name>Ca(2+)</name>
        <dbReference type="ChEBI" id="CHEBI:29108"/>
        <label>1</label>
    </ligand>
</feature>
<dbReference type="GO" id="GO:0042744">
    <property type="term" value="P:hydrogen peroxide catabolic process"/>
    <property type="evidence" value="ECO:0007669"/>
    <property type="project" value="UniProtKB-KW"/>
</dbReference>
<keyword evidence="8" id="KW-0408">Iron</keyword>
<dbReference type="Gramene" id="AET5Gv20925300.1">
    <property type="protein sequence ID" value="AET5Gv20925300.1"/>
    <property type="gene ID" value="AET5Gv20925300"/>
</dbReference>
<dbReference type="PANTHER" id="PTHR31517">
    <property type="match status" value="1"/>
</dbReference>
<dbReference type="Proteomes" id="UP000015105">
    <property type="component" value="Chromosome 5D"/>
</dbReference>
<evidence type="ECO:0000313" key="17">
    <source>
        <dbReference type="Proteomes" id="UP000015105"/>
    </source>
</evidence>
<evidence type="ECO:0000256" key="12">
    <source>
        <dbReference type="PIRSR" id="PIRSR600823-4"/>
    </source>
</evidence>
<keyword evidence="14" id="KW-0732">Signal</keyword>
<dbReference type="SUPFAM" id="SSF48113">
    <property type="entry name" value="Heme-dependent peroxidases"/>
    <property type="match status" value="1"/>
</dbReference>
<feature type="region of interest" description="Disordered" evidence="13">
    <location>
        <begin position="108"/>
        <end position="283"/>
    </location>
</feature>
<dbReference type="GO" id="GO:0006979">
    <property type="term" value="P:response to oxidative stress"/>
    <property type="evidence" value="ECO:0007669"/>
    <property type="project" value="InterPro"/>
</dbReference>
<keyword evidence="7" id="KW-0560">Oxidoreductase</keyword>
<accession>A0A453LVW0</accession>
<evidence type="ECO:0000256" key="7">
    <source>
        <dbReference type="ARBA" id="ARBA00023002"/>
    </source>
</evidence>
<feature type="compositionally biased region" description="Basic and acidic residues" evidence="13">
    <location>
        <begin position="243"/>
        <end position="260"/>
    </location>
</feature>
<evidence type="ECO:0000256" key="14">
    <source>
        <dbReference type="SAM" id="SignalP"/>
    </source>
</evidence>
<evidence type="ECO:0000256" key="1">
    <source>
        <dbReference type="ARBA" id="ARBA00000189"/>
    </source>
</evidence>
<evidence type="ECO:0000256" key="13">
    <source>
        <dbReference type="SAM" id="MobiDB-lite"/>
    </source>
</evidence>
<evidence type="ECO:0000256" key="9">
    <source>
        <dbReference type="ARBA" id="ARBA00023324"/>
    </source>
</evidence>
<feature type="active site" description="Proton acceptor" evidence="10">
    <location>
        <position position="66"/>
    </location>
</feature>
<dbReference type="EnsemblPlants" id="AET5Gv20925300.1">
    <property type="protein sequence ID" value="AET5Gv20925300.1"/>
    <property type="gene ID" value="AET5Gv20925300"/>
</dbReference>
<dbReference type="AlphaFoldDB" id="A0A453LVW0"/>
<dbReference type="STRING" id="200361.A0A453LVW0"/>
<feature type="signal peptide" evidence="14">
    <location>
        <begin position="1"/>
        <end position="23"/>
    </location>
</feature>
<feature type="compositionally biased region" description="Basic residues" evidence="13">
    <location>
        <begin position="151"/>
        <end position="167"/>
    </location>
</feature>
<evidence type="ECO:0000256" key="3">
    <source>
        <dbReference type="ARBA" id="ARBA00022559"/>
    </source>
</evidence>
<dbReference type="InterPro" id="IPR010255">
    <property type="entry name" value="Haem_peroxidase_sf"/>
</dbReference>
<protein>
    <recommendedName>
        <fullName evidence="15">Plant heme peroxidase family profile domain-containing protein</fullName>
    </recommendedName>
</protein>
<keyword evidence="6 11" id="KW-0106">Calcium</keyword>
<reference evidence="16" key="5">
    <citation type="journal article" date="2021" name="G3 (Bethesda)">
        <title>Aegilops tauschii genome assembly Aet v5.0 features greater sequence contiguity and improved annotation.</title>
        <authorList>
            <person name="Wang L."/>
            <person name="Zhu T."/>
            <person name="Rodriguez J.C."/>
            <person name="Deal K.R."/>
            <person name="Dubcovsky J."/>
            <person name="McGuire P.E."/>
            <person name="Lux T."/>
            <person name="Spannagl M."/>
            <person name="Mayer K.F.X."/>
            <person name="Baldrich P."/>
            <person name="Meyers B.C."/>
            <person name="Huo N."/>
            <person name="Gu Y.Q."/>
            <person name="Zhou H."/>
            <person name="Devos K.M."/>
            <person name="Bennetzen J.L."/>
            <person name="Unver T."/>
            <person name="Budak H."/>
            <person name="Gulick P.J."/>
            <person name="Galiba G."/>
            <person name="Kalapos B."/>
            <person name="Nelson D.R."/>
            <person name="Li P."/>
            <person name="You F.M."/>
            <person name="Luo M.C."/>
            <person name="Dvorak J."/>
        </authorList>
    </citation>
    <scope>NUCLEOTIDE SEQUENCE [LARGE SCALE GENOMIC DNA]</scope>
    <source>
        <strain evidence="16">cv. AL8/78</strain>
    </source>
</reference>
<keyword evidence="17" id="KW-1185">Reference proteome</keyword>
<evidence type="ECO:0000256" key="4">
    <source>
        <dbReference type="ARBA" id="ARBA00022617"/>
    </source>
</evidence>
<dbReference type="GO" id="GO:0020037">
    <property type="term" value="F:heme binding"/>
    <property type="evidence" value="ECO:0007669"/>
    <property type="project" value="InterPro"/>
</dbReference>
<keyword evidence="3" id="KW-0575">Peroxidase</keyword>
<evidence type="ECO:0000256" key="5">
    <source>
        <dbReference type="ARBA" id="ARBA00022723"/>
    </source>
</evidence>
<reference evidence="17" key="1">
    <citation type="journal article" date="2014" name="Science">
        <title>Ancient hybridizations among the ancestral genomes of bread wheat.</title>
        <authorList>
            <consortium name="International Wheat Genome Sequencing Consortium,"/>
            <person name="Marcussen T."/>
            <person name="Sandve S.R."/>
            <person name="Heier L."/>
            <person name="Spannagl M."/>
            <person name="Pfeifer M."/>
            <person name="Jakobsen K.S."/>
            <person name="Wulff B.B."/>
            <person name="Steuernagel B."/>
            <person name="Mayer K.F."/>
            <person name="Olsen O.A."/>
        </authorList>
    </citation>
    <scope>NUCLEOTIDE SEQUENCE [LARGE SCALE GENOMIC DNA]</scope>
    <source>
        <strain evidence="17">cv. AL8/78</strain>
    </source>
</reference>
<sequence length="363" mass="39936">MARRSSCMGLLVLILALSAQLGASDLSPGYYGSSCPNLESIVRGVVTQKMDDTIRTIGSTIRLFFHDCFVEVRSPHAATSPALMLMSYDHGVIDRCVCMRAGLRRVGADPVDAGEPDGDGRRRQQVAGVRGLRDGEGRQGGRGGRVPRPGLLRRHTHHRHTGRHRPERRALLPGGAGQAGRPELHRQQRGRQAAAAHQHPQPDGRHVQGARAQHVRHRRPLSGAHRGAGALRQVQGPGVRQPGGRDAEPQVRGVPEDQVPRRRLVGPHGAHGPGHAGALRQPVLPEPAGRRGPARLRPAPIQRQPHAPPRQLVGQQHGRLQPGLRRRHRQARTRRGQVRQRREHTQAVRRLQLMTTGIDRSMR</sequence>
<comment type="cofactor">
    <cofactor evidence="11">
        <name>Ca(2+)</name>
        <dbReference type="ChEBI" id="CHEBI:29108"/>
    </cofactor>
    <text evidence="11">Binds 2 calcium ions per subunit.</text>
</comment>
<dbReference type="GO" id="GO:0046872">
    <property type="term" value="F:metal ion binding"/>
    <property type="evidence" value="ECO:0007669"/>
    <property type="project" value="UniProtKB-KW"/>
</dbReference>
<keyword evidence="5 11" id="KW-0479">Metal-binding</keyword>
<evidence type="ECO:0000256" key="8">
    <source>
        <dbReference type="ARBA" id="ARBA00023004"/>
    </source>
</evidence>
<dbReference type="Gene3D" id="1.10.520.10">
    <property type="match status" value="1"/>
</dbReference>
<comment type="cofactor">
    <cofactor evidence="2">
        <name>heme b</name>
        <dbReference type="ChEBI" id="CHEBI:60344"/>
    </cofactor>
</comment>
<feature type="compositionally biased region" description="Low complexity" evidence="13">
    <location>
        <begin position="190"/>
        <end position="199"/>
    </location>
</feature>
<organism evidence="16 17">
    <name type="scientific">Aegilops tauschii subsp. strangulata</name>
    <name type="common">Goatgrass</name>
    <dbReference type="NCBI Taxonomy" id="200361"/>
    <lineage>
        <taxon>Eukaryota</taxon>
        <taxon>Viridiplantae</taxon>
        <taxon>Streptophyta</taxon>
        <taxon>Embryophyta</taxon>
        <taxon>Tracheophyta</taxon>
        <taxon>Spermatophyta</taxon>
        <taxon>Magnoliopsida</taxon>
        <taxon>Liliopsida</taxon>
        <taxon>Poales</taxon>
        <taxon>Poaceae</taxon>
        <taxon>BOP clade</taxon>
        <taxon>Pooideae</taxon>
        <taxon>Triticodae</taxon>
        <taxon>Triticeae</taxon>
        <taxon>Triticinae</taxon>
        <taxon>Aegilops</taxon>
    </lineage>
</organism>
<reference evidence="16" key="4">
    <citation type="submission" date="2019-03" db="UniProtKB">
        <authorList>
            <consortium name="EnsemblPlants"/>
        </authorList>
    </citation>
    <scope>IDENTIFICATION</scope>
</reference>
<feature type="chain" id="PRO_5019363810" description="Plant heme peroxidase family profile domain-containing protein" evidence="14">
    <location>
        <begin position="24"/>
        <end position="363"/>
    </location>
</feature>
<dbReference type="InterPro" id="IPR002016">
    <property type="entry name" value="Haem_peroxidase"/>
</dbReference>
<evidence type="ECO:0000256" key="11">
    <source>
        <dbReference type="PIRSR" id="PIRSR600823-3"/>
    </source>
</evidence>
<evidence type="ECO:0000313" key="16">
    <source>
        <dbReference type="EnsemblPlants" id="AET5Gv20925300.1"/>
    </source>
</evidence>
<evidence type="ECO:0000256" key="6">
    <source>
        <dbReference type="ARBA" id="ARBA00022837"/>
    </source>
</evidence>
<dbReference type="PROSITE" id="PS50873">
    <property type="entry name" value="PEROXIDASE_4"/>
    <property type="match status" value="1"/>
</dbReference>
<feature type="compositionally biased region" description="Low complexity" evidence="13">
    <location>
        <begin position="232"/>
        <end position="242"/>
    </location>
</feature>
<dbReference type="GO" id="GO:0140825">
    <property type="term" value="F:lactoperoxidase activity"/>
    <property type="evidence" value="ECO:0007669"/>
    <property type="project" value="UniProtKB-EC"/>
</dbReference>
<keyword evidence="4" id="KW-0349">Heme</keyword>
<evidence type="ECO:0000256" key="2">
    <source>
        <dbReference type="ARBA" id="ARBA00001970"/>
    </source>
</evidence>
<feature type="region of interest" description="Disordered" evidence="13">
    <location>
        <begin position="297"/>
        <end position="346"/>
    </location>
</feature>
<feature type="site" description="Transition state stabilizer" evidence="12">
    <location>
        <position position="62"/>
    </location>
</feature>
<evidence type="ECO:0000256" key="10">
    <source>
        <dbReference type="PIRSR" id="PIRSR600823-1"/>
    </source>
</evidence>
<keyword evidence="9" id="KW-0376">Hydrogen peroxide</keyword>
<evidence type="ECO:0000259" key="15">
    <source>
        <dbReference type="PROSITE" id="PS50873"/>
    </source>
</evidence>
<name>A0A453LVW0_AEGTS</name>
<feature type="compositionally biased region" description="Basic residues" evidence="13">
    <location>
        <begin position="324"/>
        <end position="342"/>
    </location>
</feature>